<dbReference type="PATRIC" id="fig|701521.8.peg.1735"/>
<feature type="transmembrane region" description="Helical" evidence="1">
    <location>
        <begin position="12"/>
        <end position="30"/>
    </location>
</feature>
<dbReference type="NCBIfam" id="TIGR01655">
    <property type="entry name" value="yxeA_fam"/>
    <property type="match status" value="1"/>
</dbReference>
<gene>
    <name evidence="2" type="ordered locus">PECL_1836</name>
</gene>
<sequence length="118" mass="13318">MEYITKKWTELSILLLLVLFIIGNVGWFVYRYSGEHYYMRITKSVSTHPVTLAVSIPSNGYTYQGEARTASGKEKFLTLKTTSANPGPFKKGQIVRVTVNQNFGNTNYKVVSSMPNTK</sequence>
<keyword evidence="1" id="KW-1133">Transmembrane helix</keyword>
<organism evidence="2 3">
    <name type="scientific">Pediococcus claussenii (strain ATCC BAA-344 / DSM 14800 / JCM 18046 / KCTC 3811 / LMG 21948 / P06)</name>
    <dbReference type="NCBI Taxonomy" id="701521"/>
    <lineage>
        <taxon>Bacteria</taxon>
        <taxon>Bacillati</taxon>
        <taxon>Bacillota</taxon>
        <taxon>Bacilli</taxon>
        <taxon>Lactobacillales</taxon>
        <taxon>Lactobacillaceae</taxon>
        <taxon>Pediococcus</taxon>
    </lineage>
</organism>
<dbReference type="HOGENOM" id="CLU_161298_0_0_9"/>
<keyword evidence="1" id="KW-0812">Transmembrane</keyword>
<dbReference type="EMBL" id="CP003137">
    <property type="protein sequence ID" value="AEV96047.1"/>
    <property type="molecule type" value="Genomic_DNA"/>
</dbReference>
<reference evidence="2 3" key="1">
    <citation type="journal article" date="2012" name="J. Bacteriol.">
        <title>Complete Genome Sequence of the Beer Spoilage Organism Pediococcus claussenii ATCC BAA-344T.</title>
        <authorList>
            <person name="Pittet V."/>
            <person name="Abegunde T."/>
            <person name="Marfleet T."/>
            <person name="Haakensen M."/>
            <person name="Morrow K."/>
            <person name="Jayaprakash T."/>
            <person name="Schroeder K."/>
            <person name="Trost B."/>
            <person name="Byrns S."/>
            <person name="Bergsveinson J."/>
            <person name="Kusalik A."/>
            <person name="Ziola B."/>
        </authorList>
    </citation>
    <scope>NUCLEOTIDE SEQUENCE [LARGE SCALE GENOMIC DNA]</scope>
    <source>
        <strain evidence="2 3">ATCC BAA-344</strain>
    </source>
</reference>
<keyword evidence="1" id="KW-0472">Membrane</keyword>
<dbReference type="Gene3D" id="2.40.50.480">
    <property type="match status" value="1"/>
</dbReference>
<dbReference type="SUPFAM" id="SSF159121">
    <property type="entry name" value="BC4932-like"/>
    <property type="match status" value="1"/>
</dbReference>
<dbReference type="InterPro" id="IPR006542">
    <property type="entry name" value="DUF1093"/>
</dbReference>
<dbReference type="eggNOG" id="ENOG502ZM3D">
    <property type="taxonomic scope" value="Bacteria"/>
</dbReference>
<dbReference type="InterPro" id="IPR036166">
    <property type="entry name" value="YxeA-like_sf"/>
</dbReference>
<evidence type="ECO:0000256" key="1">
    <source>
        <dbReference type="SAM" id="Phobius"/>
    </source>
</evidence>
<name>G8PC69_PEDCP</name>
<proteinExistence type="predicted"/>
<dbReference type="KEGG" id="pce:PECL_1836"/>
<evidence type="ECO:0000313" key="2">
    <source>
        <dbReference type="EMBL" id="AEV96047.1"/>
    </source>
</evidence>
<accession>G8PC69</accession>
<dbReference type="RefSeq" id="WP_014216241.1">
    <property type="nucleotide sequence ID" value="NC_016605.1"/>
</dbReference>
<keyword evidence="3" id="KW-1185">Reference proteome</keyword>
<evidence type="ECO:0000313" key="3">
    <source>
        <dbReference type="Proteomes" id="UP000005444"/>
    </source>
</evidence>
<dbReference type="AlphaFoldDB" id="G8PC69"/>
<dbReference type="Pfam" id="PF06486">
    <property type="entry name" value="DUF1093"/>
    <property type="match status" value="1"/>
</dbReference>
<dbReference type="Proteomes" id="UP000005444">
    <property type="component" value="Chromosome"/>
</dbReference>
<protein>
    <submittedName>
        <fullName evidence="2">Conserved hypothetical family protein</fullName>
    </submittedName>
</protein>